<dbReference type="AlphaFoldDB" id="F9X5Z3"/>
<sequence length="214" mass="23740">MSSKFCLRPPFIPRTPAQRYRSPYWLTKFLATGRWNLHDAAATYNTAGLLIGRDTVTGDKAIAGLETACAHRLQQIDEFLDPPPFLMYTFCAAYHMGVTSALIDLDARSKAGSGRAMQLSLSKPYGNGPVHRALFPAVRSQGTWSQSGKLPARPPKLSALGIEPLLVNLDDDRLIWLDRRMDFAIIASGWAPNVKRELSLDESRLEVDVTVLEL</sequence>
<proteinExistence type="predicted"/>
<dbReference type="HOGENOM" id="CLU_1289864_0_0_1"/>
<evidence type="ECO:0000313" key="1">
    <source>
        <dbReference type="EMBL" id="EGP89622.1"/>
    </source>
</evidence>
<protein>
    <submittedName>
        <fullName evidence="1">Uncharacterized protein</fullName>
    </submittedName>
</protein>
<dbReference type="Proteomes" id="UP000008062">
    <property type="component" value="Chromosome 3"/>
</dbReference>
<dbReference type="InParanoid" id="F9X5Z3"/>
<dbReference type="EMBL" id="CM001198">
    <property type="protein sequence ID" value="EGP89622.1"/>
    <property type="molecule type" value="Genomic_DNA"/>
</dbReference>
<dbReference type="KEGG" id="ztr:MYCGRDRAFT_91344"/>
<keyword evidence="2" id="KW-1185">Reference proteome</keyword>
<gene>
    <name evidence="1" type="ORF">MYCGRDRAFT_91344</name>
</gene>
<accession>F9X5Z3</accession>
<name>F9X5Z3_ZYMTI</name>
<dbReference type="RefSeq" id="XP_003854646.1">
    <property type="nucleotide sequence ID" value="XM_003854598.1"/>
</dbReference>
<evidence type="ECO:0000313" key="2">
    <source>
        <dbReference type="Proteomes" id="UP000008062"/>
    </source>
</evidence>
<organism evidence="1 2">
    <name type="scientific">Zymoseptoria tritici (strain CBS 115943 / IPO323)</name>
    <name type="common">Speckled leaf blotch fungus</name>
    <name type="synonym">Septoria tritici</name>
    <dbReference type="NCBI Taxonomy" id="336722"/>
    <lineage>
        <taxon>Eukaryota</taxon>
        <taxon>Fungi</taxon>
        <taxon>Dikarya</taxon>
        <taxon>Ascomycota</taxon>
        <taxon>Pezizomycotina</taxon>
        <taxon>Dothideomycetes</taxon>
        <taxon>Dothideomycetidae</taxon>
        <taxon>Mycosphaerellales</taxon>
        <taxon>Mycosphaerellaceae</taxon>
        <taxon>Zymoseptoria</taxon>
    </lineage>
</organism>
<dbReference type="GeneID" id="13400915"/>
<reference evidence="1 2" key="1">
    <citation type="journal article" date="2011" name="PLoS Genet.">
        <title>Finished genome of the fungal wheat pathogen Mycosphaerella graminicola reveals dispensome structure, chromosome plasticity, and stealth pathogenesis.</title>
        <authorList>
            <person name="Goodwin S.B."/>
            <person name="Ben M'barek S."/>
            <person name="Dhillon B."/>
            <person name="Wittenberg A.H.J."/>
            <person name="Crane C.F."/>
            <person name="Hane J.K."/>
            <person name="Foster A.J."/>
            <person name="Van der Lee T.A.J."/>
            <person name="Grimwood J."/>
            <person name="Aerts A."/>
            <person name="Antoniw J."/>
            <person name="Bailey A."/>
            <person name="Bluhm B."/>
            <person name="Bowler J."/>
            <person name="Bristow J."/>
            <person name="van der Burgt A."/>
            <person name="Canto-Canche B."/>
            <person name="Churchill A.C.L."/>
            <person name="Conde-Ferraez L."/>
            <person name="Cools H.J."/>
            <person name="Coutinho P.M."/>
            <person name="Csukai M."/>
            <person name="Dehal P."/>
            <person name="De Wit P."/>
            <person name="Donzelli B."/>
            <person name="van de Geest H.C."/>
            <person name="van Ham R.C.H.J."/>
            <person name="Hammond-Kosack K.E."/>
            <person name="Henrissat B."/>
            <person name="Kilian A."/>
            <person name="Kobayashi A.K."/>
            <person name="Koopmann E."/>
            <person name="Kourmpetis Y."/>
            <person name="Kuzniar A."/>
            <person name="Lindquist E."/>
            <person name="Lombard V."/>
            <person name="Maliepaard C."/>
            <person name="Martins N."/>
            <person name="Mehrabi R."/>
            <person name="Nap J.P.H."/>
            <person name="Ponomarenko A."/>
            <person name="Rudd J.J."/>
            <person name="Salamov A."/>
            <person name="Schmutz J."/>
            <person name="Schouten H.J."/>
            <person name="Shapiro H."/>
            <person name="Stergiopoulos I."/>
            <person name="Torriani S.F.F."/>
            <person name="Tu H."/>
            <person name="de Vries R.P."/>
            <person name="Waalwijk C."/>
            <person name="Ware S.B."/>
            <person name="Wiebenga A."/>
            <person name="Zwiers L.-H."/>
            <person name="Oliver R.P."/>
            <person name="Grigoriev I.V."/>
            <person name="Kema G.H.J."/>
        </authorList>
    </citation>
    <scope>NUCLEOTIDE SEQUENCE [LARGE SCALE GENOMIC DNA]</scope>
    <source>
        <strain evidence="2">CBS 115943 / IPO323</strain>
    </source>
</reference>